<dbReference type="PROSITE" id="PS51123">
    <property type="entry name" value="OMPA_2"/>
    <property type="match status" value="1"/>
</dbReference>
<evidence type="ECO:0000256" key="2">
    <source>
        <dbReference type="SAM" id="Phobius"/>
    </source>
</evidence>
<dbReference type="Proteomes" id="UP000226429">
    <property type="component" value="Unassembled WGS sequence"/>
</dbReference>
<dbReference type="Pfam" id="PF00691">
    <property type="entry name" value="OmpA"/>
    <property type="match status" value="1"/>
</dbReference>
<keyword evidence="1 2" id="KW-0472">Membrane</keyword>
<dbReference type="EMBL" id="NMOS02000001">
    <property type="protein sequence ID" value="RDH41049.1"/>
    <property type="molecule type" value="Genomic_DNA"/>
</dbReference>
<evidence type="ECO:0000313" key="4">
    <source>
        <dbReference type="EMBL" id="RDH41049.1"/>
    </source>
</evidence>
<keyword evidence="2" id="KW-0812">Transmembrane</keyword>
<gene>
    <name evidence="4" type="ORF">CFE62_000040</name>
</gene>
<feature type="domain" description="OmpA-like" evidence="3">
    <location>
        <begin position="85"/>
        <end position="201"/>
    </location>
</feature>
<dbReference type="AlphaFoldDB" id="A0A370CJL3"/>
<dbReference type="SUPFAM" id="SSF103088">
    <property type="entry name" value="OmpA-like"/>
    <property type="match status" value="1"/>
</dbReference>
<reference evidence="4 5" key="1">
    <citation type="journal article" date="2017" name="Int. J. Syst. Evol. Microbiol.">
        <title>Aquarickettsiella crustaci n. gen. n. sp. (Gammaproteobacteria: Legionellales: Coxiellaceae); a bacterial pathogen of the freshwater crustacean: Gammarus fossarum (Malacostraca: Amphipoda).</title>
        <authorList>
            <person name="Bojko J."/>
            <person name="Dunn A.M."/>
            <person name="Stebbing P.D."/>
            <person name="Van Aerle R."/>
            <person name="Bacela-Spychalska K."/>
            <person name="Bean T.P."/>
            <person name="Stentiford G.D."/>
        </authorList>
    </citation>
    <scope>NUCLEOTIDE SEQUENCE [LARGE SCALE GENOMIC DNA]</scope>
    <source>
        <strain evidence="4">RA15029</strain>
    </source>
</reference>
<keyword evidence="2" id="KW-1133">Transmembrane helix</keyword>
<dbReference type="InterPro" id="IPR050330">
    <property type="entry name" value="Bact_OuterMem_StrucFunc"/>
</dbReference>
<dbReference type="PANTHER" id="PTHR30329:SF21">
    <property type="entry name" value="LIPOPROTEIN YIAD-RELATED"/>
    <property type="match status" value="1"/>
</dbReference>
<sequence length="213" mass="24147">MLGYVKWTYSHHYFDLRRVNCKITKMGEIMKTNVAFLGGLLIITLITLTACASMNSADNRQVEKGMLQAKQGKDLIPVIQVIQTTDRLRVIVYSDACFQLNRHLTSHCAWQLNQAMKTIKSYGNGLVQVIAYTDDLYDPKAATKIAQEQADTVTSFLWKHGIEAPRLRTIAYGAHGFIASNRRVRSSSFNRRVEIIVVKNKVRLKEGRLITSI</sequence>
<evidence type="ECO:0000259" key="3">
    <source>
        <dbReference type="PROSITE" id="PS51123"/>
    </source>
</evidence>
<organism evidence="4 5">
    <name type="scientific">Candidatus Aquirickettsiella gammari</name>
    <dbReference type="NCBI Taxonomy" id="2016198"/>
    <lineage>
        <taxon>Bacteria</taxon>
        <taxon>Pseudomonadati</taxon>
        <taxon>Pseudomonadota</taxon>
        <taxon>Gammaproteobacteria</taxon>
        <taxon>Legionellales</taxon>
        <taxon>Coxiellaceae</taxon>
        <taxon>Candidatus Aquirickettsiella</taxon>
    </lineage>
</organism>
<name>A0A370CJL3_9COXI</name>
<evidence type="ECO:0000313" key="5">
    <source>
        <dbReference type="Proteomes" id="UP000226429"/>
    </source>
</evidence>
<comment type="caution">
    <text evidence="4">The sequence shown here is derived from an EMBL/GenBank/DDBJ whole genome shotgun (WGS) entry which is preliminary data.</text>
</comment>
<dbReference type="GO" id="GO:0016020">
    <property type="term" value="C:membrane"/>
    <property type="evidence" value="ECO:0007669"/>
    <property type="project" value="UniProtKB-UniRule"/>
</dbReference>
<dbReference type="InterPro" id="IPR006665">
    <property type="entry name" value="OmpA-like"/>
</dbReference>
<reference evidence="4 5" key="2">
    <citation type="journal article" date="2018" name="J. Invertebr. Pathol.">
        <title>'Candidatus Aquirickettsiella gammari' (Gammaproteobacteria: Legionellales: Coxiellaceae): A bacterial pathogen of the freshwater crustacean Gammarus fossarum (Malacostraca: Amphipoda).</title>
        <authorList>
            <person name="Bojko J."/>
            <person name="Dunn A.M."/>
            <person name="Stebbing P.D."/>
            <person name="van Aerle R."/>
            <person name="Bacela-Spychalska K."/>
            <person name="Bean T.P."/>
            <person name="Urrutia A."/>
            <person name="Stentiford G.D."/>
        </authorList>
    </citation>
    <scope>NUCLEOTIDE SEQUENCE [LARGE SCALE GENOMIC DNA]</scope>
    <source>
        <strain evidence="4">RA15029</strain>
    </source>
</reference>
<evidence type="ECO:0000256" key="1">
    <source>
        <dbReference type="PROSITE-ProRule" id="PRU00473"/>
    </source>
</evidence>
<keyword evidence="5" id="KW-1185">Reference proteome</keyword>
<proteinExistence type="predicted"/>
<dbReference type="Gene3D" id="3.30.1330.60">
    <property type="entry name" value="OmpA-like domain"/>
    <property type="match status" value="1"/>
</dbReference>
<dbReference type="PANTHER" id="PTHR30329">
    <property type="entry name" value="STATOR ELEMENT OF FLAGELLAR MOTOR COMPLEX"/>
    <property type="match status" value="1"/>
</dbReference>
<feature type="transmembrane region" description="Helical" evidence="2">
    <location>
        <begin position="34"/>
        <end position="54"/>
    </location>
</feature>
<protein>
    <recommendedName>
        <fullName evidence="3">OmpA-like domain-containing protein</fullName>
    </recommendedName>
</protein>
<accession>A0A370CJL3</accession>
<dbReference type="InterPro" id="IPR036737">
    <property type="entry name" value="OmpA-like_sf"/>
</dbReference>